<reference evidence="2" key="2">
    <citation type="journal article" date="2015" name="ISME J.">
        <title>A new class of marine Euryarchaeota group II from the Mediterranean deep chlorophyll maximum.</title>
        <authorList>
            <person name="Martin-Cuadrado A.B."/>
            <person name="Garcia-Heredia I."/>
            <person name="Molto A.G."/>
            <person name="Lopez-Ubeda R."/>
            <person name="Kimes N."/>
            <person name="Lopez-Garcia P."/>
            <person name="Moreira D."/>
            <person name="Rodriguez-Valera F."/>
        </authorList>
    </citation>
    <scope>NUCLEOTIDE SEQUENCE</scope>
</reference>
<proteinExistence type="predicted"/>
<organism evidence="2">
    <name type="scientific">uncultured Poseidoniia archaeon</name>
    <dbReference type="NCBI Taxonomy" id="1697135"/>
    <lineage>
        <taxon>Archaea</taxon>
        <taxon>Methanobacteriati</taxon>
        <taxon>Thermoplasmatota</taxon>
        <taxon>Candidatus Poseidoniia</taxon>
        <taxon>environmental samples</taxon>
    </lineage>
</organism>
<feature type="region of interest" description="Disordered" evidence="1">
    <location>
        <begin position="18"/>
        <end position="44"/>
    </location>
</feature>
<evidence type="ECO:0000256" key="1">
    <source>
        <dbReference type="SAM" id="MobiDB-lite"/>
    </source>
</evidence>
<accession>A0A1B1TEL7</accession>
<protein>
    <submittedName>
        <fullName evidence="2">Uncharacterized protein</fullName>
    </submittedName>
</protein>
<sequence>MVNLFKLLGLPDPKKNIINDSTSINQSSANPGPRSSSRADFHDLGDPLWSERTERLKTQAKKNVVYLKPDKYQRIQLDGIENEISKGSMILVDISSLSHMPSQKEVCKRKVESLGEINNIPVFSLNENDSLLMIPGLGMRVDTKKHRLGMKVLEHGP</sequence>
<reference evidence="2" key="1">
    <citation type="submission" date="2014-11" db="EMBL/GenBank/DDBJ databases">
        <authorList>
            <person name="Zhu J."/>
            <person name="Qi W."/>
            <person name="Song R."/>
        </authorList>
    </citation>
    <scope>NUCLEOTIDE SEQUENCE</scope>
</reference>
<evidence type="ECO:0000313" key="2">
    <source>
        <dbReference type="EMBL" id="ANV80702.1"/>
    </source>
</evidence>
<name>A0A1B1TEL7_9ARCH</name>
<dbReference type="EMBL" id="KP211902">
    <property type="protein sequence ID" value="ANV80702.1"/>
    <property type="molecule type" value="Genomic_DNA"/>
</dbReference>
<feature type="compositionally biased region" description="Polar residues" evidence="1">
    <location>
        <begin position="18"/>
        <end position="36"/>
    </location>
</feature>
<dbReference type="AlphaFoldDB" id="A0A1B1TEL7"/>